<accession>A0A510DX64</accession>
<name>A0A510DX64_9CREN</name>
<organism evidence="1 2">
    <name type="scientific">Sulfuracidifex tepidarius</name>
    <dbReference type="NCBI Taxonomy" id="1294262"/>
    <lineage>
        <taxon>Archaea</taxon>
        <taxon>Thermoproteota</taxon>
        <taxon>Thermoprotei</taxon>
        <taxon>Sulfolobales</taxon>
        <taxon>Sulfolobaceae</taxon>
        <taxon>Sulfuracidifex</taxon>
    </lineage>
</organism>
<dbReference type="Proteomes" id="UP000322983">
    <property type="component" value="Chromosome"/>
</dbReference>
<keyword evidence="2" id="KW-1185">Reference proteome</keyword>
<dbReference type="AlphaFoldDB" id="A0A510DX64"/>
<dbReference type="KEGG" id="step:IC006_2131"/>
<sequence length="39" mass="4436">MSCIYNSHVKAFALELSKDADLTVMNVMSSMVLRNFQQI</sequence>
<evidence type="ECO:0000313" key="2">
    <source>
        <dbReference type="Proteomes" id="UP000322983"/>
    </source>
</evidence>
<dbReference type="EMBL" id="AP018929">
    <property type="protein sequence ID" value="BBG24797.1"/>
    <property type="molecule type" value="Genomic_DNA"/>
</dbReference>
<evidence type="ECO:0000313" key="1">
    <source>
        <dbReference type="EMBL" id="BBG24797.1"/>
    </source>
</evidence>
<reference evidence="1 2" key="1">
    <citation type="journal article" date="2020" name="Int. J. Syst. Evol. Microbiol.">
        <title>Sulfuracidifex tepidarius gen. nov., sp. nov. and transfer of Sulfolobus metallicus Huber and Stetter 1992 to the genus Sulfuracidifex as Sulfuracidifex metallicus comb. nov.</title>
        <authorList>
            <person name="Itoh T."/>
            <person name="Miura T."/>
            <person name="Sakai H.D."/>
            <person name="Kato S."/>
            <person name="Ohkuma M."/>
            <person name="Takashina T."/>
        </authorList>
    </citation>
    <scope>NUCLEOTIDE SEQUENCE [LARGE SCALE GENOMIC DNA]</scope>
    <source>
        <strain evidence="1 2">IC-006</strain>
    </source>
</reference>
<protein>
    <submittedName>
        <fullName evidence="1">Uncharacterized protein</fullName>
    </submittedName>
</protein>
<gene>
    <name evidence="1" type="ORF">IC006_2131</name>
</gene>
<proteinExistence type="predicted"/>